<name>A0A8H4UQY6_9HYPO</name>
<evidence type="ECO:0008006" key="4">
    <source>
        <dbReference type="Google" id="ProtNLM"/>
    </source>
</evidence>
<proteinExistence type="predicted"/>
<reference evidence="2" key="1">
    <citation type="journal article" date="2020" name="BMC Genomics">
        <title>Correction to: Identification and distribution of gene clusters required for synthesis of sphingolipid metabolism inhibitors in diverse species of the filamentous fungus Fusarium.</title>
        <authorList>
            <person name="Kim H.S."/>
            <person name="Lohmar J.M."/>
            <person name="Busman M."/>
            <person name="Brown D.W."/>
            <person name="Naumann T.A."/>
            <person name="Divon H.H."/>
            <person name="Lysoe E."/>
            <person name="Uhlig S."/>
            <person name="Proctor R.H."/>
        </authorList>
    </citation>
    <scope>NUCLEOTIDE SEQUENCE</scope>
    <source>
        <strain evidence="2">NRRL 22465</strain>
    </source>
</reference>
<keyword evidence="3" id="KW-1185">Reference proteome</keyword>
<dbReference type="Proteomes" id="UP000635477">
    <property type="component" value="Unassembled WGS sequence"/>
</dbReference>
<gene>
    <name evidence="2" type="ORF">FZEAL_2679</name>
</gene>
<dbReference type="OrthoDB" id="5416097at2759"/>
<feature type="region of interest" description="Disordered" evidence="1">
    <location>
        <begin position="97"/>
        <end position="141"/>
    </location>
</feature>
<accession>A0A8H4UQY6</accession>
<evidence type="ECO:0000256" key="1">
    <source>
        <dbReference type="SAM" id="MobiDB-lite"/>
    </source>
</evidence>
<protein>
    <recommendedName>
        <fullName evidence="4">HNH nuclease domain-containing protein</fullName>
    </recommendedName>
</protein>
<organism evidence="2 3">
    <name type="scientific">Fusarium zealandicum</name>
    <dbReference type="NCBI Taxonomy" id="1053134"/>
    <lineage>
        <taxon>Eukaryota</taxon>
        <taxon>Fungi</taxon>
        <taxon>Dikarya</taxon>
        <taxon>Ascomycota</taxon>
        <taxon>Pezizomycotina</taxon>
        <taxon>Sordariomycetes</taxon>
        <taxon>Hypocreomycetidae</taxon>
        <taxon>Hypocreales</taxon>
        <taxon>Nectriaceae</taxon>
        <taxon>Fusarium</taxon>
        <taxon>Fusarium staphyleae species complex</taxon>
    </lineage>
</organism>
<feature type="compositionally biased region" description="Low complexity" evidence="1">
    <location>
        <begin position="129"/>
        <end position="141"/>
    </location>
</feature>
<comment type="caution">
    <text evidence="2">The sequence shown here is derived from an EMBL/GenBank/DDBJ whole genome shotgun (WGS) entry which is preliminary data.</text>
</comment>
<reference evidence="2" key="2">
    <citation type="submission" date="2020-05" db="EMBL/GenBank/DDBJ databases">
        <authorList>
            <person name="Kim H.-S."/>
            <person name="Proctor R.H."/>
            <person name="Brown D.W."/>
        </authorList>
    </citation>
    <scope>NUCLEOTIDE SEQUENCE</scope>
    <source>
        <strain evidence="2">NRRL 22465</strain>
    </source>
</reference>
<sequence>MSQAIKFAQVIYYFFSSSFALSFLKPRHAKINSSSPGGHVHPQQLAPLIPVDGLDKRIECSKSLEAYIRSSCVTHDFRLRTEHIVALMAVSLRKSSQGPTVTADANNQQSIACPSTVSDHNNDVQTEENTSTDYDSDSNTSSSIKRIEKHYLDDAERAKCLQRDGNVCVVTGAPEPGVYHIAPFTWNDTQAHIRKTRKLASGRGLIHEGDFLTRAVYLDDPNHQGSSDKTWNMICLDPQLYSWWANGYCAFKCLGVESAGSDEVNVTLEFRWMPQTKTRFGQNGSLQYWHKQKP</sequence>
<dbReference type="AlphaFoldDB" id="A0A8H4UQY6"/>
<evidence type="ECO:0000313" key="2">
    <source>
        <dbReference type="EMBL" id="KAF4981530.1"/>
    </source>
</evidence>
<feature type="compositionally biased region" description="Polar residues" evidence="1">
    <location>
        <begin position="97"/>
        <end position="128"/>
    </location>
</feature>
<evidence type="ECO:0000313" key="3">
    <source>
        <dbReference type="Proteomes" id="UP000635477"/>
    </source>
</evidence>
<dbReference type="EMBL" id="JABEYC010000164">
    <property type="protein sequence ID" value="KAF4981530.1"/>
    <property type="molecule type" value="Genomic_DNA"/>
</dbReference>